<accession>A0A081QW50</accession>
<evidence type="ECO:0000256" key="5">
    <source>
        <dbReference type="ARBA" id="ARBA00023136"/>
    </source>
</evidence>
<evidence type="ECO:0000256" key="6">
    <source>
        <dbReference type="SAM" id="Phobius"/>
    </source>
</evidence>
<proteinExistence type="predicted"/>
<evidence type="ECO:0000256" key="1">
    <source>
        <dbReference type="ARBA" id="ARBA00004651"/>
    </source>
</evidence>
<organism evidence="8 9">
    <name type="scientific">Streptococcus mitis</name>
    <dbReference type="NCBI Taxonomy" id="28037"/>
    <lineage>
        <taxon>Bacteria</taxon>
        <taxon>Bacillati</taxon>
        <taxon>Bacillota</taxon>
        <taxon>Bacilli</taxon>
        <taxon>Lactobacillales</taxon>
        <taxon>Streptococcaceae</taxon>
        <taxon>Streptococcus</taxon>
        <taxon>Streptococcus mitis group</taxon>
    </lineage>
</organism>
<feature type="transmembrane region" description="Helical" evidence="6">
    <location>
        <begin position="81"/>
        <end position="99"/>
    </location>
</feature>
<dbReference type="Pfam" id="PF06081">
    <property type="entry name" value="ArAE_1"/>
    <property type="match status" value="1"/>
</dbReference>
<dbReference type="Proteomes" id="UP000028022">
    <property type="component" value="Unassembled WGS sequence"/>
</dbReference>
<gene>
    <name evidence="8" type="ORF">SK608_1593</name>
</gene>
<evidence type="ECO:0000313" key="9">
    <source>
        <dbReference type="Proteomes" id="UP000028022"/>
    </source>
</evidence>
<comment type="subcellular location">
    <subcellularLocation>
        <location evidence="1">Cell membrane</location>
        <topology evidence="1">Multi-pass membrane protein</topology>
    </subcellularLocation>
</comment>
<evidence type="ECO:0000256" key="2">
    <source>
        <dbReference type="ARBA" id="ARBA00022475"/>
    </source>
</evidence>
<keyword evidence="2" id="KW-1003">Cell membrane</keyword>
<dbReference type="InterPro" id="IPR052984">
    <property type="entry name" value="UPF0421"/>
</dbReference>
<dbReference type="InterPro" id="IPR038323">
    <property type="entry name" value="ArAE_1_C_sf"/>
</dbReference>
<evidence type="ECO:0000256" key="3">
    <source>
        <dbReference type="ARBA" id="ARBA00022692"/>
    </source>
</evidence>
<feature type="domain" description="Putative aromatic acid exporter C-terminal" evidence="7">
    <location>
        <begin position="145"/>
        <end position="308"/>
    </location>
</feature>
<keyword evidence="4 6" id="KW-1133">Transmembrane helix</keyword>
<keyword evidence="3 6" id="KW-0812">Transmembrane</keyword>
<dbReference type="PANTHER" id="PTHR40064:SF1">
    <property type="entry name" value="MEMBRANE PROTEIN"/>
    <property type="match status" value="1"/>
</dbReference>
<evidence type="ECO:0000259" key="7">
    <source>
        <dbReference type="Pfam" id="PF11728"/>
    </source>
</evidence>
<name>A0A081QW50_STRMT</name>
<dbReference type="AlphaFoldDB" id="A0A081QW50"/>
<comment type="caution">
    <text evidence="8">The sequence shown here is derived from an EMBL/GenBank/DDBJ whole genome shotgun (WGS) entry which is preliminary data.</text>
</comment>
<dbReference type="Pfam" id="PF11728">
    <property type="entry name" value="ArAE_1_C"/>
    <property type="match status" value="1"/>
</dbReference>
<feature type="transmembrane region" description="Helical" evidence="6">
    <location>
        <begin position="56"/>
        <end position="74"/>
    </location>
</feature>
<dbReference type="PANTHER" id="PTHR40064">
    <property type="entry name" value="MEMBRANE PROTEIN-RELATED"/>
    <property type="match status" value="1"/>
</dbReference>
<protein>
    <recommendedName>
        <fullName evidence="7">Putative aromatic acid exporter C-terminal domain-containing protein</fullName>
    </recommendedName>
</protein>
<reference evidence="8 9" key="1">
    <citation type="submission" date="2014-05" db="EMBL/GenBank/DDBJ databases">
        <authorList>
            <person name="Daugherty S.C."/>
            <person name="Tallon L.J."/>
            <person name="Sadzewicz L."/>
            <person name="Kilian M."/>
            <person name="Tettelin H."/>
        </authorList>
    </citation>
    <scope>NUCLEOTIDE SEQUENCE [LARGE SCALE GENOMIC DNA]</scope>
    <source>
        <strain evidence="8 9">SK608</strain>
    </source>
</reference>
<evidence type="ECO:0000313" key="8">
    <source>
        <dbReference type="EMBL" id="KEQ47173.1"/>
    </source>
</evidence>
<sequence>MSISQRTAKLILATCLACLLAYFLNLSSAVSAGIIALLSLSDTRRSTLKLARNRLFSMLLALVIGVLAFHLSGFHIWSLGLYLAFYVPLAYMMGWEIGITPSTVLVSHLLVQESISPDLLVNEFLLFAIGTGFALLVNLYMPSREEEIQHYHTLVEEKLKDILLRFKYYLSRGDGRNRAQLVEELDTLLEEALRLVYLDHSDHLFHQTDYHIHYFEMRQRQSRILRNMAQQINTCRLAASESLILAQLFSKIAGQLSQTNPASDLLDEIERYLEIFRSRSLPKTREEFETRATLLQLLREAKTFIQVKVDFYQKYGQ</sequence>
<dbReference type="GO" id="GO:0005886">
    <property type="term" value="C:plasma membrane"/>
    <property type="evidence" value="ECO:0007669"/>
    <property type="project" value="UniProtKB-SubCell"/>
</dbReference>
<dbReference type="EMBL" id="JPFZ01000010">
    <property type="protein sequence ID" value="KEQ47173.1"/>
    <property type="molecule type" value="Genomic_DNA"/>
</dbReference>
<dbReference type="Gene3D" id="1.20.120.940">
    <property type="entry name" value="Putative aromatic acid exporter, C-terminal domain"/>
    <property type="match status" value="1"/>
</dbReference>
<keyword evidence="5 6" id="KW-0472">Membrane</keyword>
<dbReference type="InterPro" id="IPR010343">
    <property type="entry name" value="ArAE_1"/>
</dbReference>
<dbReference type="InterPro" id="IPR021062">
    <property type="entry name" value="ArAE_1_C"/>
</dbReference>
<evidence type="ECO:0000256" key="4">
    <source>
        <dbReference type="ARBA" id="ARBA00022989"/>
    </source>
</evidence>
<feature type="transmembrane region" description="Helical" evidence="6">
    <location>
        <begin position="119"/>
        <end position="141"/>
    </location>
</feature>